<evidence type="ECO:0000313" key="5">
    <source>
        <dbReference type="Proteomes" id="UP001222932"/>
    </source>
</evidence>
<evidence type="ECO:0000313" key="4">
    <source>
        <dbReference type="EMBL" id="GMK56524.1"/>
    </source>
</evidence>
<gene>
    <name evidence="4" type="ORF">CspeluHIS016_0303640</name>
</gene>
<dbReference type="Pfam" id="PF03659">
    <property type="entry name" value="Glyco_hydro_71"/>
    <property type="match status" value="1"/>
</dbReference>
<keyword evidence="1" id="KW-0677">Repeat</keyword>
<evidence type="ECO:0000256" key="1">
    <source>
        <dbReference type="ARBA" id="ARBA00022737"/>
    </source>
</evidence>
<dbReference type="PANTHER" id="PTHR45964">
    <property type="entry name" value="WSCD FAMILY MEMBER CG9164"/>
    <property type="match status" value="1"/>
</dbReference>
<comment type="caution">
    <text evidence="4">The sequence shown here is derived from an EMBL/GenBank/DDBJ whole genome shotgun (WGS) entry which is preliminary data.</text>
</comment>
<sequence>MVLATLFLSGALAAPAPLSVLNTRRPDLQERYYGDSFGLSPPPRLLEKRALLPAGWNYAGCVTESYGERLLQGFGFNSPFNSPSFCINECARRGFSIAGTEYGGECFCANSLSGRGGSLTPDQVCNMDCAGEQGTKCGAAWYLSLYTFDLTSTDKGCGQVTPSLTASVSATPAPTTITLPTASASTNNPRATGPVVPVSPDIPMSTEQHLVWAHHMVGNTYSYSPADWQADISEAASQAIDGFALNIGIEGWQADQTAVAYRTAEAHGNFKLFLSLDMTSLPCRSQGDAQRLVDLVRQHASSPAQAIFQGRVLVSTFAGSECTFGTGTNNGWQTAVVDPLVNGGLKIAFIPSVFMDPTDFAKYTWMDGEFNWNSAWPMGNHDIDTATDVAFRAALGGRTYMTAVSPFFFTHFGSDSWNKNWLYRSDDWLYCTRWEQIIAQRGASTMTEILTWNDYGESSYLGPIRGSLPPTSEKWVHGFDHSALAPITKYYATAYKTGAYPKVEKDQLILWARPHAARAEAPDPVGRPTGFDWTEDNLYAVVFATAPSIATLTSGGNAMSFSVPAGLSKIKIALAPGPVGGTIKRGGNDVVSYSSGTQFSFVTTPAAYNYNYWVGSS</sequence>
<dbReference type="Proteomes" id="UP001222932">
    <property type="component" value="Unassembled WGS sequence"/>
</dbReference>
<dbReference type="PANTHER" id="PTHR45964:SF5">
    <property type="entry name" value="WSCD FAMILY MEMBER CG9164"/>
    <property type="match status" value="1"/>
</dbReference>
<dbReference type="PROSITE" id="PS51212">
    <property type="entry name" value="WSC"/>
    <property type="match status" value="1"/>
</dbReference>
<feature type="domain" description="WSC" evidence="3">
    <location>
        <begin position="55"/>
        <end position="149"/>
    </location>
</feature>
<feature type="region of interest" description="Disordered" evidence="2">
    <location>
        <begin position="178"/>
        <end position="200"/>
    </location>
</feature>
<dbReference type="InterPro" id="IPR051589">
    <property type="entry name" value="Sialate-O-sulfotransferase"/>
</dbReference>
<dbReference type="SMART" id="SM00321">
    <property type="entry name" value="WSC"/>
    <property type="match status" value="1"/>
</dbReference>
<dbReference type="EMBL" id="BTCM01000003">
    <property type="protein sequence ID" value="GMK56524.1"/>
    <property type="molecule type" value="Genomic_DNA"/>
</dbReference>
<organism evidence="4 5">
    <name type="scientific">Cutaneotrichosporon spelunceum</name>
    <dbReference type="NCBI Taxonomy" id="1672016"/>
    <lineage>
        <taxon>Eukaryota</taxon>
        <taxon>Fungi</taxon>
        <taxon>Dikarya</taxon>
        <taxon>Basidiomycota</taxon>
        <taxon>Agaricomycotina</taxon>
        <taxon>Tremellomycetes</taxon>
        <taxon>Trichosporonales</taxon>
        <taxon>Trichosporonaceae</taxon>
        <taxon>Cutaneotrichosporon</taxon>
    </lineage>
</organism>
<dbReference type="CDD" id="cd11577">
    <property type="entry name" value="GH71"/>
    <property type="match status" value="1"/>
</dbReference>
<dbReference type="Pfam" id="PF01822">
    <property type="entry name" value="WSC"/>
    <property type="match status" value="1"/>
</dbReference>
<evidence type="ECO:0000259" key="3">
    <source>
        <dbReference type="PROSITE" id="PS51212"/>
    </source>
</evidence>
<dbReference type="AlphaFoldDB" id="A0AAD3TU10"/>
<dbReference type="InterPro" id="IPR005197">
    <property type="entry name" value="Glyco_hydro_71"/>
</dbReference>
<keyword evidence="5" id="KW-1185">Reference proteome</keyword>
<name>A0AAD3TU10_9TREE</name>
<evidence type="ECO:0000256" key="2">
    <source>
        <dbReference type="SAM" id="MobiDB-lite"/>
    </source>
</evidence>
<reference evidence="4" key="2">
    <citation type="submission" date="2023-06" db="EMBL/GenBank/DDBJ databases">
        <authorList>
            <person name="Kobayashi Y."/>
            <person name="Kayamori A."/>
            <person name="Aoki K."/>
            <person name="Shiwa Y."/>
            <person name="Fujita N."/>
            <person name="Sugita T."/>
            <person name="Iwasaki W."/>
            <person name="Tanaka N."/>
            <person name="Takashima M."/>
        </authorList>
    </citation>
    <scope>NUCLEOTIDE SEQUENCE</scope>
    <source>
        <strain evidence="4">HIS016</strain>
    </source>
</reference>
<proteinExistence type="predicted"/>
<protein>
    <recommendedName>
        <fullName evidence="3">WSC domain-containing protein</fullName>
    </recommendedName>
</protein>
<dbReference type="GO" id="GO:0051118">
    <property type="term" value="F:glucan endo-1,3-alpha-glucosidase activity"/>
    <property type="evidence" value="ECO:0007669"/>
    <property type="project" value="InterPro"/>
</dbReference>
<dbReference type="InterPro" id="IPR002889">
    <property type="entry name" value="WSC_carb-bd"/>
</dbReference>
<accession>A0AAD3TU10</accession>
<reference evidence="4" key="1">
    <citation type="journal article" date="2023" name="BMC Genomics">
        <title>Chromosome-level genome assemblies of Cutaneotrichosporon spp. (Trichosporonales, Basidiomycota) reveal imbalanced evolution between nucleotide sequences and chromosome synteny.</title>
        <authorList>
            <person name="Kobayashi Y."/>
            <person name="Kayamori A."/>
            <person name="Aoki K."/>
            <person name="Shiwa Y."/>
            <person name="Matsutani M."/>
            <person name="Fujita N."/>
            <person name="Sugita T."/>
            <person name="Iwasaki W."/>
            <person name="Tanaka N."/>
            <person name="Takashima M."/>
        </authorList>
    </citation>
    <scope>NUCLEOTIDE SEQUENCE</scope>
    <source>
        <strain evidence="4">HIS016</strain>
    </source>
</reference>
<dbReference type="Gene3D" id="3.20.20.80">
    <property type="entry name" value="Glycosidases"/>
    <property type="match status" value="1"/>
</dbReference>